<dbReference type="Proteomes" id="UP001148838">
    <property type="component" value="Unassembled WGS sequence"/>
</dbReference>
<keyword evidence="2" id="KW-1185">Reference proteome</keyword>
<dbReference type="EMBL" id="JAJSOF020000011">
    <property type="protein sequence ID" value="KAJ4444481.1"/>
    <property type="molecule type" value="Genomic_DNA"/>
</dbReference>
<evidence type="ECO:0008006" key="3">
    <source>
        <dbReference type="Google" id="ProtNLM"/>
    </source>
</evidence>
<protein>
    <recommendedName>
        <fullName evidence="3">Reverse transcriptase zinc-binding domain-containing protein</fullName>
    </recommendedName>
</protein>
<comment type="caution">
    <text evidence="1">The sequence shown here is derived from an EMBL/GenBank/DDBJ whole genome shotgun (WGS) entry which is preliminary data.</text>
</comment>
<name>A0ABQ8TEP8_PERAM</name>
<sequence length="289" mass="34497">MDLTEVGYDARDWINLAQDKDRWRAYVRAEMNLLVPEKPCVIVWLNATSLGGSGSELAARPVGFYFPPMTDSEEDLLPLRSFTCFKKCADIPPEPRRLAVASFRLNTEHDILGKHLNRFSILPSASCILCHQQEDMDRQHLAKCPALKSSKEVDRYWEARARIRRRIFCGPLEKELRKRLVKCFVWSVELYGERTWTLQRNEGKRIEAFEMWMWRRTVRVKWTDRIRNKIVFEKVSEERMMLKLIRKRKRNWLGLWLKRIIDDIRIRGSYAETKRKAENRKDWRLLGLQ</sequence>
<evidence type="ECO:0000313" key="1">
    <source>
        <dbReference type="EMBL" id="KAJ4444481.1"/>
    </source>
</evidence>
<proteinExistence type="predicted"/>
<gene>
    <name evidence="1" type="ORF">ANN_06273</name>
</gene>
<evidence type="ECO:0000313" key="2">
    <source>
        <dbReference type="Proteomes" id="UP001148838"/>
    </source>
</evidence>
<reference evidence="1 2" key="1">
    <citation type="journal article" date="2022" name="Allergy">
        <title>Genome assembly and annotation of Periplaneta americana reveal a comprehensive cockroach allergen profile.</title>
        <authorList>
            <person name="Wang L."/>
            <person name="Xiong Q."/>
            <person name="Saelim N."/>
            <person name="Wang L."/>
            <person name="Nong W."/>
            <person name="Wan A.T."/>
            <person name="Shi M."/>
            <person name="Liu X."/>
            <person name="Cao Q."/>
            <person name="Hui J.H.L."/>
            <person name="Sookrung N."/>
            <person name="Leung T.F."/>
            <person name="Tungtrongchitr A."/>
            <person name="Tsui S.K.W."/>
        </authorList>
    </citation>
    <scope>NUCLEOTIDE SEQUENCE [LARGE SCALE GENOMIC DNA]</scope>
    <source>
        <strain evidence="1">PWHHKU_190912</strain>
    </source>
</reference>
<accession>A0ABQ8TEP8</accession>
<organism evidence="1 2">
    <name type="scientific">Periplaneta americana</name>
    <name type="common">American cockroach</name>
    <name type="synonym">Blatta americana</name>
    <dbReference type="NCBI Taxonomy" id="6978"/>
    <lineage>
        <taxon>Eukaryota</taxon>
        <taxon>Metazoa</taxon>
        <taxon>Ecdysozoa</taxon>
        <taxon>Arthropoda</taxon>
        <taxon>Hexapoda</taxon>
        <taxon>Insecta</taxon>
        <taxon>Pterygota</taxon>
        <taxon>Neoptera</taxon>
        <taxon>Polyneoptera</taxon>
        <taxon>Dictyoptera</taxon>
        <taxon>Blattodea</taxon>
        <taxon>Blattoidea</taxon>
        <taxon>Blattidae</taxon>
        <taxon>Blattinae</taxon>
        <taxon>Periplaneta</taxon>
    </lineage>
</organism>